<keyword evidence="8" id="KW-1185">Reference proteome</keyword>
<evidence type="ECO:0000259" key="5">
    <source>
        <dbReference type="PROSITE" id="PS51181"/>
    </source>
</evidence>
<sequence length="432" mass="50918">MNYIREKVSGKKKRLIQEGYNLDLTYVTKRIIAMSYPGEGFEGFYRNPIDQVAAYLNTQHNQDYMVFNLSCRKYDFSKFKGIVQDCWIWKDHHSPPLDLLFEICDLIHGYLKGDKINVVVIHCLAGKGRTGTIICCYLLYTGKFKSVKDVLYYYGKKRFEKEGLGVNQPCQVKYVEYFYKLLTMDYVIYPTVITLKRITFQGKAPAFRMRGGCKPYMQVIQVKNDKELYSTQKKAKKYKGIQHDLQLDKPMPIYGDILIKVFNEGMIKAEKMFRLAFNTAFIDDSCQDSLQFSLFDLDPSQLNKDERFDKNFQVIIKIERCTKCNNRTSFDMLCEICKAYLQDEEKQWIKINALIKQYKVPDDNLATELLFIKKEYDDIDYAMQLKRSEKDGDPKDLLEFEERIRATTIIFPLEQTQQQSYIQQQVNDMQNQ</sequence>
<dbReference type="InterPro" id="IPR016130">
    <property type="entry name" value="Tyr_Pase_AS"/>
</dbReference>
<reference evidence="7" key="1">
    <citation type="submission" date="2021-01" db="EMBL/GenBank/DDBJ databases">
        <authorList>
            <consortium name="Genoscope - CEA"/>
            <person name="William W."/>
        </authorList>
    </citation>
    <scope>NUCLEOTIDE SEQUENCE</scope>
</reference>
<dbReference type="InterPro" id="IPR051281">
    <property type="entry name" value="Dual-spec_lipid-protein_phosph"/>
</dbReference>
<dbReference type="InterPro" id="IPR014020">
    <property type="entry name" value="Tensin_C2-dom"/>
</dbReference>
<comment type="caution">
    <text evidence="7">The sequence shown here is derived from an EMBL/GenBank/DDBJ whole genome shotgun (WGS) entry which is preliminary data.</text>
</comment>
<dbReference type="Pfam" id="PF10409">
    <property type="entry name" value="PTEN_C2"/>
    <property type="match status" value="1"/>
</dbReference>
<proteinExistence type="predicted"/>
<evidence type="ECO:0000256" key="3">
    <source>
        <dbReference type="ARBA" id="ARBA00023273"/>
    </source>
</evidence>
<dbReference type="InterPro" id="IPR003595">
    <property type="entry name" value="Tyr_Pase_cat"/>
</dbReference>
<dbReference type="SMART" id="SM00404">
    <property type="entry name" value="PTPc_motif"/>
    <property type="match status" value="1"/>
</dbReference>
<evidence type="ECO:0000313" key="8">
    <source>
        <dbReference type="Proteomes" id="UP000688137"/>
    </source>
</evidence>
<dbReference type="PROSITE" id="PS51182">
    <property type="entry name" value="C2_TENSIN"/>
    <property type="match status" value="1"/>
</dbReference>
<dbReference type="GO" id="GO:0042995">
    <property type="term" value="C:cell projection"/>
    <property type="evidence" value="ECO:0007669"/>
    <property type="project" value="UniProtKB-SubCell"/>
</dbReference>
<evidence type="ECO:0008006" key="9">
    <source>
        <dbReference type="Google" id="ProtNLM"/>
    </source>
</evidence>
<dbReference type="Proteomes" id="UP000688137">
    <property type="component" value="Unassembled WGS sequence"/>
</dbReference>
<feature type="domain" description="C2 tensin-type" evidence="6">
    <location>
        <begin position="190"/>
        <end position="321"/>
    </location>
</feature>
<dbReference type="PROSITE" id="PS00383">
    <property type="entry name" value="TYR_PHOSPHATASE_1"/>
    <property type="match status" value="1"/>
</dbReference>
<dbReference type="AlphaFoldDB" id="A0A8S1N5S4"/>
<evidence type="ECO:0000259" key="6">
    <source>
        <dbReference type="PROSITE" id="PS51182"/>
    </source>
</evidence>
<protein>
    <recommendedName>
        <fullName evidence="9">Phosphatidylinositol-3,4,5-trisphosphate 3-phosphatase</fullName>
    </recommendedName>
</protein>
<evidence type="ECO:0000256" key="1">
    <source>
        <dbReference type="ARBA" id="ARBA00004316"/>
    </source>
</evidence>
<dbReference type="GO" id="GO:0016314">
    <property type="term" value="F:phosphatidylinositol-3,4,5-trisphosphate 3-phosphatase activity"/>
    <property type="evidence" value="ECO:0007669"/>
    <property type="project" value="TreeGrafter"/>
</dbReference>
<dbReference type="PANTHER" id="PTHR12305">
    <property type="entry name" value="PHOSPHATASE WITH HOMOLOGY TO TENSIN"/>
    <property type="match status" value="1"/>
</dbReference>
<comment type="subcellular location">
    <subcellularLocation>
        <location evidence="1">Cell projection</location>
    </subcellularLocation>
</comment>
<dbReference type="GO" id="GO:0005829">
    <property type="term" value="C:cytosol"/>
    <property type="evidence" value="ECO:0007669"/>
    <property type="project" value="TreeGrafter"/>
</dbReference>
<evidence type="ECO:0000256" key="2">
    <source>
        <dbReference type="ARBA" id="ARBA00022801"/>
    </source>
</evidence>
<dbReference type="InterPro" id="IPR029023">
    <property type="entry name" value="Tensin_phosphatase"/>
</dbReference>
<dbReference type="PANTHER" id="PTHR12305:SF60">
    <property type="entry name" value="PHOSPHATIDYLINOSITOL 3,4,5-TRISPHOSPHATE 3-PHOSPHATASE TPTE2-RELATED"/>
    <property type="match status" value="1"/>
</dbReference>
<gene>
    <name evidence="7" type="ORF">PPRIM_AZ9-3.1.T0670232</name>
</gene>
<feature type="domain" description="Tyrosine specific protein phosphatases" evidence="4">
    <location>
        <begin position="97"/>
        <end position="158"/>
    </location>
</feature>
<dbReference type="SMART" id="SM01326">
    <property type="entry name" value="PTEN_C2"/>
    <property type="match status" value="1"/>
</dbReference>
<dbReference type="Pfam" id="PF22785">
    <property type="entry name" value="Tc-R-P"/>
    <property type="match status" value="1"/>
</dbReference>
<keyword evidence="2" id="KW-0378">Hydrolase</keyword>
<name>A0A8S1N5S4_PARPR</name>
<dbReference type="EMBL" id="CAJJDM010000070">
    <property type="protein sequence ID" value="CAD8082394.1"/>
    <property type="molecule type" value="Genomic_DNA"/>
</dbReference>
<accession>A0A8S1N5S4</accession>
<dbReference type="CDD" id="cd14497">
    <property type="entry name" value="PTP_PTEN-like"/>
    <property type="match status" value="1"/>
</dbReference>
<keyword evidence="3" id="KW-0966">Cell projection</keyword>
<organism evidence="7 8">
    <name type="scientific">Paramecium primaurelia</name>
    <dbReference type="NCBI Taxonomy" id="5886"/>
    <lineage>
        <taxon>Eukaryota</taxon>
        <taxon>Sar</taxon>
        <taxon>Alveolata</taxon>
        <taxon>Ciliophora</taxon>
        <taxon>Intramacronucleata</taxon>
        <taxon>Oligohymenophorea</taxon>
        <taxon>Peniculida</taxon>
        <taxon>Parameciidae</taxon>
        <taxon>Paramecium</taxon>
    </lineage>
</organism>
<dbReference type="InterPro" id="IPR000387">
    <property type="entry name" value="Tyr_Pase_dom"/>
</dbReference>
<dbReference type="PROSITE" id="PS50056">
    <property type="entry name" value="TYR_PHOSPHATASE_2"/>
    <property type="match status" value="1"/>
</dbReference>
<evidence type="ECO:0000313" key="7">
    <source>
        <dbReference type="EMBL" id="CAD8082394.1"/>
    </source>
</evidence>
<feature type="domain" description="Phosphatase tensin-type" evidence="5">
    <location>
        <begin position="13"/>
        <end position="185"/>
    </location>
</feature>
<evidence type="ECO:0000259" key="4">
    <source>
        <dbReference type="PROSITE" id="PS50056"/>
    </source>
</evidence>
<dbReference type="PROSITE" id="PS51181">
    <property type="entry name" value="PPASE_TENSIN"/>
    <property type="match status" value="1"/>
</dbReference>
<dbReference type="OMA" id="DMLCEIC"/>